<dbReference type="VEuPathDB" id="TrichDB:TVAG_348010"/>
<dbReference type="GO" id="GO:0045454">
    <property type="term" value="P:cell redox homeostasis"/>
    <property type="evidence" value="ECO:0000318"/>
    <property type="project" value="GO_Central"/>
</dbReference>
<dbReference type="InterPro" id="IPR005982">
    <property type="entry name" value="Thioredox_Rdtase"/>
</dbReference>
<evidence type="ECO:0000256" key="8">
    <source>
        <dbReference type="RuleBase" id="RU003881"/>
    </source>
</evidence>
<dbReference type="OrthoDB" id="371245at2759"/>
<evidence type="ECO:0000256" key="5">
    <source>
        <dbReference type="ARBA" id="ARBA00023157"/>
    </source>
</evidence>
<dbReference type="InterPro" id="IPR008255">
    <property type="entry name" value="Pyr_nucl-diS_OxRdtase_2_AS"/>
</dbReference>
<protein>
    <recommendedName>
        <fullName evidence="7">Thioredoxin reductase</fullName>
        <ecNumber evidence="7">1.8.1.9</ecNumber>
    </recommendedName>
</protein>
<dbReference type="PRINTS" id="PR00469">
    <property type="entry name" value="PNDRDTASEII"/>
</dbReference>
<dbReference type="OMA" id="CTSAMPR"/>
<dbReference type="EC" id="1.8.1.9" evidence="7"/>
<dbReference type="SUPFAM" id="SSF51905">
    <property type="entry name" value="FAD/NAD(P)-binding domain"/>
    <property type="match status" value="1"/>
</dbReference>
<evidence type="ECO:0000256" key="9">
    <source>
        <dbReference type="SAM" id="SignalP"/>
    </source>
</evidence>
<organism evidence="11 12">
    <name type="scientific">Trichomonas vaginalis (strain ATCC PRA-98 / G3)</name>
    <dbReference type="NCBI Taxonomy" id="412133"/>
    <lineage>
        <taxon>Eukaryota</taxon>
        <taxon>Metamonada</taxon>
        <taxon>Parabasalia</taxon>
        <taxon>Trichomonadida</taxon>
        <taxon>Trichomonadidae</taxon>
        <taxon>Trichomonas</taxon>
    </lineage>
</organism>
<dbReference type="PROSITE" id="PS00573">
    <property type="entry name" value="PYRIDINE_REDOX_2"/>
    <property type="match status" value="1"/>
</dbReference>
<dbReference type="NCBIfam" id="TIGR01292">
    <property type="entry name" value="TRX_reduct"/>
    <property type="match status" value="1"/>
</dbReference>
<keyword evidence="12" id="KW-1185">Reference proteome</keyword>
<name>A2DSU2_TRIV3</name>
<evidence type="ECO:0000256" key="7">
    <source>
        <dbReference type="RuleBase" id="RU003880"/>
    </source>
</evidence>
<evidence type="ECO:0000313" key="12">
    <source>
        <dbReference type="Proteomes" id="UP000001542"/>
    </source>
</evidence>
<keyword evidence="4 7" id="KW-0560">Oxidoreductase</keyword>
<evidence type="ECO:0000256" key="6">
    <source>
        <dbReference type="ARBA" id="ARBA00023284"/>
    </source>
</evidence>
<evidence type="ECO:0000256" key="2">
    <source>
        <dbReference type="ARBA" id="ARBA00022630"/>
    </source>
</evidence>
<reference evidence="11" key="1">
    <citation type="submission" date="2006-10" db="EMBL/GenBank/DDBJ databases">
        <authorList>
            <person name="Amadeo P."/>
            <person name="Zhao Q."/>
            <person name="Wortman J."/>
            <person name="Fraser-Liggett C."/>
            <person name="Carlton J."/>
        </authorList>
    </citation>
    <scope>NUCLEOTIDE SEQUENCE</scope>
    <source>
        <strain evidence="11">G3</strain>
    </source>
</reference>
<gene>
    <name evidence="11" type="ORF">TVAG_348010</name>
</gene>
<reference evidence="11" key="2">
    <citation type="journal article" date="2007" name="Science">
        <title>Draft genome sequence of the sexually transmitted pathogen Trichomonas vaginalis.</title>
        <authorList>
            <person name="Carlton J.M."/>
            <person name="Hirt R.P."/>
            <person name="Silva J.C."/>
            <person name="Delcher A.L."/>
            <person name="Schatz M."/>
            <person name="Zhao Q."/>
            <person name="Wortman J.R."/>
            <person name="Bidwell S.L."/>
            <person name="Alsmark U.C.M."/>
            <person name="Besteiro S."/>
            <person name="Sicheritz-Ponten T."/>
            <person name="Noel C.J."/>
            <person name="Dacks J.B."/>
            <person name="Foster P.G."/>
            <person name="Simillion C."/>
            <person name="Van de Peer Y."/>
            <person name="Miranda-Saavedra D."/>
            <person name="Barton G.J."/>
            <person name="Westrop G.D."/>
            <person name="Mueller S."/>
            <person name="Dessi D."/>
            <person name="Fiori P.L."/>
            <person name="Ren Q."/>
            <person name="Paulsen I."/>
            <person name="Zhang H."/>
            <person name="Bastida-Corcuera F.D."/>
            <person name="Simoes-Barbosa A."/>
            <person name="Brown M.T."/>
            <person name="Hayes R.D."/>
            <person name="Mukherjee M."/>
            <person name="Okumura C.Y."/>
            <person name="Schneider R."/>
            <person name="Smith A.J."/>
            <person name="Vanacova S."/>
            <person name="Villalvazo M."/>
            <person name="Haas B.J."/>
            <person name="Pertea M."/>
            <person name="Feldblyum T.V."/>
            <person name="Utterback T.R."/>
            <person name="Shu C.L."/>
            <person name="Osoegawa K."/>
            <person name="de Jong P.J."/>
            <person name="Hrdy I."/>
            <person name="Horvathova L."/>
            <person name="Zubacova Z."/>
            <person name="Dolezal P."/>
            <person name="Malik S.B."/>
            <person name="Logsdon J.M. Jr."/>
            <person name="Henze K."/>
            <person name="Gupta A."/>
            <person name="Wang C.C."/>
            <person name="Dunne R.L."/>
            <person name="Upcroft J.A."/>
            <person name="Upcroft P."/>
            <person name="White O."/>
            <person name="Salzberg S.L."/>
            <person name="Tang P."/>
            <person name="Chiu C.-H."/>
            <person name="Lee Y.-S."/>
            <person name="Embley T.M."/>
            <person name="Coombs G.H."/>
            <person name="Mottram J.C."/>
            <person name="Tachezy J."/>
            <person name="Fraser-Liggett C.M."/>
            <person name="Johnson P.J."/>
        </authorList>
    </citation>
    <scope>NUCLEOTIDE SEQUENCE [LARGE SCALE GENOMIC DNA]</scope>
    <source>
        <strain evidence="11">G3</strain>
    </source>
</reference>
<proteinExistence type="inferred from homology"/>
<dbReference type="InterPro" id="IPR050097">
    <property type="entry name" value="Ferredoxin-NADP_redctase_2"/>
</dbReference>
<evidence type="ECO:0000313" key="11">
    <source>
        <dbReference type="EMBL" id="EAY16491.1"/>
    </source>
</evidence>
<dbReference type="eggNOG" id="KOG0404">
    <property type="taxonomic scope" value="Eukaryota"/>
</dbReference>
<accession>A2DSU2</accession>
<comment type="cofactor">
    <cofactor evidence="8">
        <name>FAD</name>
        <dbReference type="ChEBI" id="CHEBI:57692"/>
    </cofactor>
    <text evidence="8">Binds 1 FAD per subunit.</text>
</comment>
<feature type="signal peptide" evidence="9">
    <location>
        <begin position="1"/>
        <end position="15"/>
    </location>
</feature>
<keyword evidence="9" id="KW-0732">Signal</keyword>
<dbReference type="Gene3D" id="3.50.50.60">
    <property type="entry name" value="FAD/NAD(P)-binding domain"/>
    <property type="match status" value="2"/>
</dbReference>
<dbReference type="FunCoup" id="A2DSU2">
    <property type="interactions" value="250"/>
</dbReference>
<dbReference type="InterPro" id="IPR036188">
    <property type="entry name" value="FAD/NAD-bd_sf"/>
</dbReference>
<keyword evidence="6 7" id="KW-0676">Redox-active center</keyword>
<dbReference type="GO" id="GO:0004791">
    <property type="term" value="F:thioredoxin-disulfide reductase (NADPH) activity"/>
    <property type="evidence" value="ECO:0000318"/>
    <property type="project" value="GO_Central"/>
</dbReference>
<dbReference type="RefSeq" id="XP_001328714.1">
    <property type="nucleotide sequence ID" value="XM_001328679.1"/>
</dbReference>
<comment type="similarity">
    <text evidence="1 7">Belongs to the class-II pyridine nucleotide-disulfide oxidoreductase family.</text>
</comment>
<dbReference type="SMR" id="A2DSU2"/>
<keyword evidence="3 7" id="KW-0274">FAD</keyword>
<dbReference type="STRING" id="5722.A2DSU2"/>
<comment type="subunit">
    <text evidence="7">Homodimer.</text>
</comment>
<dbReference type="PANTHER" id="PTHR48105">
    <property type="entry name" value="THIOREDOXIN REDUCTASE 1-RELATED-RELATED"/>
    <property type="match status" value="1"/>
</dbReference>
<dbReference type="GO" id="GO:0005737">
    <property type="term" value="C:cytoplasm"/>
    <property type="evidence" value="ECO:0007669"/>
    <property type="project" value="InterPro"/>
</dbReference>
<keyword evidence="8" id="KW-0521">NADP</keyword>
<dbReference type="GO" id="GO:0019430">
    <property type="term" value="P:removal of superoxide radicals"/>
    <property type="evidence" value="ECO:0007669"/>
    <property type="project" value="UniProtKB-UniRule"/>
</dbReference>
<comment type="catalytic activity">
    <reaction evidence="7">
        <text>[thioredoxin]-dithiol + NADP(+) = [thioredoxin]-disulfide + NADPH + H(+)</text>
        <dbReference type="Rhea" id="RHEA:20345"/>
        <dbReference type="Rhea" id="RHEA-COMP:10698"/>
        <dbReference type="Rhea" id="RHEA-COMP:10700"/>
        <dbReference type="ChEBI" id="CHEBI:15378"/>
        <dbReference type="ChEBI" id="CHEBI:29950"/>
        <dbReference type="ChEBI" id="CHEBI:50058"/>
        <dbReference type="ChEBI" id="CHEBI:57783"/>
        <dbReference type="ChEBI" id="CHEBI:58349"/>
        <dbReference type="EC" id="1.8.1.9"/>
    </reaction>
</comment>
<keyword evidence="2 7" id="KW-0285">Flavoprotein</keyword>
<dbReference type="InterPro" id="IPR023753">
    <property type="entry name" value="FAD/NAD-binding_dom"/>
</dbReference>
<dbReference type="InParanoid" id="A2DSU2"/>
<dbReference type="KEGG" id="tva:4774501"/>
<dbReference type="Proteomes" id="UP000001542">
    <property type="component" value="Unassembled WGS sequence"/>
</dbReference>
<sequence length="352" mass="38105">MLPILLPFLLFRASCEDDDESDGFGWGLDDDLELPKEINWDEVPVIDVIILGSGPAGCTAALYAARAGYNTVVLHGDVPGGQLVYTTEVENFPSFNGTGPQLVDAMKEQAIRNGAKFLTDTIVKVNLSVFPRRLESYDGNGYKCRSLIIATGAKAKYLGLPSEERLKNRGVSACAICDGALYSNQDVAIVGGGDVAAEEALYLAKICRTVKLFHRRDELRASNPMKKRLAASKVQIIYDTVIDEVLGEDFVTGVQVKNVKTNELTNHTVSALFVAIGHFPETSIFEGQLDRDKGGYFITDGTPRTKVPGVFVAGDCADKVYRQAITSAGTGCQAALLAEHYLADLDAEENQE</sequence>
<dbReference type="Pfam" id="PF07992">
    <property type="entry name" value="Pyr_redox_2"/>
    <property type="match status" value="1"/>
</dbReference>
<dbReference type="AlphaFoldDB" id="A2DSU2"/>
<keyword evidence="5" id="KW-1015">Disulfide bond</keyword>
<feature type="chain" id="PRO_5012564958" description="Thioredoxin reductase" evidence="9">
    <location>
        <begin position="16"/>
        <end position="352"/>
    </location>
</feature>
<evidence type="ECO:0000256" key="1">
    <source>
        <dbReference type="ARBA" id="ARBA00009333"/>
    </source>
</evidence>
<dbReference type="PRINTS" id="PR00368">
    <property type="entry name" value="FADPNR"/>
</dbReference>
<dbReference type="VEuPathDB" id="TrichDB:TVAGG3_0962530"/>
<evidence type="ECO:0000256" key="3">
    <source>
        <dbReference type="ARBA" id="ARBA00022827"/>
    </source>
</evidence>
<dbReference type="EMBL" id="DS113241">
    <property type="protein sequence ID" value="EAY16491.1"/>
    <property type="molecule type" value="Genomic_DNA"/>
</dbReference>
<feature type="domain" description="FAD/NAD(P)-binding" evidence="10">
    <location>
        <begin position="47"/>
        <end position="330"/>
    </location>
</feature>
<evidence type="ECO:0000259" key="10">
    <source>
        <dbReference type="Pfam" id="PF07992"/>
    </source>
</evidence>
<evidence type="ECO:0000256" key="4">
    <source>
        <dbReference type="ARBA" id="ARBA00023002"/>
    </source>
</evidence>